<evidence type="ECO:0000313" key="1">
    <source>
        <dbReference type="EMBL" id="KAA9002036.1"/>
    </source>
</evidence>
<dbReference type="AlphaFoldDB" id="A0A5J5G6D9"/>
<proteinExistence type="predicted"/>
<name>A0A5J5G6D9_9GAMM</name>
<protein>
    <submittedName>
        <fullName evidence="1">Uncharacterized protein</fullName>
    </submittedName>
</protein>
<gene>
    <name evidence="1" type="ORF">FJU30_07085</name>
</gene>
<dbReference type="EMBL" id="VYKJ01000002">
    <property type="protein sequence ID" value="KAA9002036.1"/>
    <property type="molecule type" value="Genomic_DNA"/>
</dbReference>
<evidence type="ECO:0000313" key="2">
    <source>
        <dbReference type="Proteomes" id="UP000335415"/>
    </source>
</evidence>
<organism evidence="1 2">
    <name type="scientific">Affinibrenneria salicis</name>
    <dbReference type="NCBI Taxonomy" id="2590031"/>
    <lineage>
        <taxon>Bacteria</taxon>
        <taxon>Pseudomonadati</taxon>
        <taxon>Pseudomonadota</taxon>
        <taxon>Gammaproteobacteria</taxon>
        <taxon>Enterobacterales</taxon>
        <taxon>Pectobacteriaceae</taxon>
        <taxon>Affinibrenneria</taxon>
    </lineage>
</organism>
<dbReference type="Proteomes" id="UP000335415">
    <property type="component" value="Unassembled WGS sequence"/>
</dbReference>
<keyword evidence="2" id="KW-1185">Reference proteome</keyword>
<reference evidence="1 2" key="1">
    <citation type="submission" date="2019-09" db="EMBL/GenBank/DDBJ databases">
        <authorList>
            <person name="Li Y."/>
        </authorList>
    </citation>
    <scope>NUCLEOTIDE SEQUENCE [LARGE SCALE GENOMIC DNA]</scope>
    <source>
        <strain evidence="1 2">L3-3HA</strain>
    </source>
</reference>
<sequence>MRRLSNRWFISAYLRTRPMTPGSRRIDDSPGLLLRSLPIVIKTLFLVCVIFKEDLKKLPVILPVDEK</sequence>
<comment type="caution">
    <text evidence="1">The sequence shown here is derived from an EMBL/GenBank/DDBJ whole genome shotgun (WGS) entry which is preliminary data.</text>
</comment>
<dbReference type="RefSeq" id="WP_150434273.1">
    <property type="nucleotide sequence ID" value="NZ_VYKJ01000002.1"/>
</dbReference>
<accession>A0A5J5G6D9</accession>